<sequence length="165" mass="17653">MSMINFALPNASKQAKGSLDNKKNNAGKKDDEKLDKRNETSRNLYAKQRGTVPGKGRVRKKVDKAASPPPTEPPPRKKAKTSAGPSTTYSEARAGPSTRPVSPMLPSVPFPEMGKGTMLYAMPGSTTYSLPLQPSPPFAQGWYPALAPPAHTASAWLPPPPPYTA</sequence>
<name>A0A067TD86_GALM3</name>
<accession>A0A067TD86</accession>
<evidence type="ECO:0000313" key="3">
    <source>
        <dbReference type="Proteomes" id="UP000027222"/>
    </source>
</evidence>
<dbReference type="HOGENOM" id="CLU_1610854_0_0_1"/>
<protein>
    <submittedName>
        <fullName evidence="2">Uncharacterized protein</fullName>
    </submittedName>
</protein>
<dbReference type="Proteomes" id="UP000027222">
    <property type="component" value="Unassembled WGS sequence"/>
</dbReference>
<feature type="compositionally biased region" description="Basic and acidic residues" evidence="1">
    <location>
        <begin position="19"/>
        <end position="40"/>
    </location>
</feature>
<gene>
    <name evidence="2" type="ORF">GALMADRAFT_138900</name>
</gene>
<reference evidence="3" key="1">
    <citation type="journal article" date="2014" name="Proc. Natl. Acad. Sci. U.S.A.">
        <title>Extensive sampling of basidiomycete genomes demonstrates inadequacy of the white-rot/brown-rot paradigm for wood decay fungi.</title>
        <authorList>
            <person name="Riley R."/>
            <person name="Salamov A.A."/>
            <person name="Brown D.W."/>
            <person name="Nagy L.G."/>
            <person name="Floudas D."/>
            <person name="Held B.W."/>
            <person name="Levasseur A."/>
            <person name="Lombard V."/>
            <person name="Morin E."/>
            <person name="Otillar R."/>
            <person name="Lindquist E.A."/>
            <person name="Sun H."/>
            <person name="LaButti K.M."/>
            <person name="Schmutz J."/>
            <person name="Jabbour D."/>
            <person name="Luo H."/>
            <person name="Baker S.E."/>
            <person name="Pisabarro A.G."/>
            <person name="Walton J.D."/>
            <person name="Blanchette R.A."/>
            <person name="Henrissat B."/>
            <person name="Martin F."/>
            <person name="Cullen D."/>
            <person name="Hibbett D.S."/>
            <person name="Grigoriev I.V."/>
        </authorList>
    </citation>
    <scope>NUCLEOTIDE SEQUENCE [LARGE SCALE GENOMIC DNA]</scope>
    <source>
        <strain evidence="3">CBS 339.88</strain>
    </source>
</reference>
<organism evidence="2 3">
    <name type="scientific">Galerina marginata (strain CBS 339.88)</name>
    <dbReference type="NCBI Taxonomy" id="685588"/>
    <lineage>
        <taxon>Eukaryota</taxon>
        <taxon>Fungi</taxon>
        <taxon>Dikarya</taxon>
        <taxon>Basidiomycota</taxon>
        <taxon>Agaricomycotina</taxon>
        <taxon>Agaricomycetes</taxon>
        <taxon>Agaricomycetidae</taxon>
        <taxon>Agaricales</taxon>
        <taxon>Agaricineae</taxon>
        <taxon>Strophariaceae</taxon>
        <taxon>Galerina</taxon>
    </lineage>
</organism>
<feature type="region of interest" description="Disordered" evidence="1">
    <location>
        <begin position="1"/>
        <end position="109"/>
    </location>
</feature>
<keyword evidence="3" id="KW-1185">Reference proteome</keyword>
<evidence type="ECO:0000256" key="1">
    <source>
        <dbReference type="SAM" id="MobiDB-lite"/>
    </source>
</evidence>
<evidence type="ECO:0000313" key="2">
    <source>
        <dbReference type="EMBL" id="KDR77859.1"/>
    </source>
</evidence>
<dbReference type="AlphaFoldDB" id="A0A067TD86"/>
<proteinExistence type="predicted"/>
<dbReference type="EMBL" id="KL142376">
    <property type="protein sequence ID" value="KDR77859.1"/>
    <property type="molecule type" value="Genomic_DNA"/>
</dbReference>